<dbReference type="AlphaFoldDB" id="A0A813KLB0"/>
<organism evidence="3 4">
    <name type="scientific">Polarella glacialis</name>
    <name type="common">Dinoflagellate</name>
    <dbReference type="NCBI Taxonomy" id="89957"/>
    <lineage>
        <taxon>Eukaryota</taxon>
        <taxon>Sar</taxon>
        <taxon>Alveolata</taxon>
        <taxon>Dinophyceae</taxon>
        <taxon>Suessiales</taxon>
        <taxon>Suessiaceae</taxon>
        <taxon>Polarella</taxon>
    </lineage>
</organism>
<keyword evidence="5" id="KW-1185">Reference proteome</keyword>
<dbReference type="Pfam" id="PF17862">
    <property type="entry name" value="AAA_lid_3"/>
    <property type="match status" value="1"/>
</dbReference>
<dbReference type="InterPro" id="IPR041569">
    <property type="entry name" value="AAA_lid_3"/>
</dbReference>
<dbReference type="Proteomes" id="UP000654075">
    <property type="component" value="Unassembled WGS sequence"/>
</dbReference>
<name>A0A813KLB0_POLGL</name>
<accession>A0A813KLB0</accession>
<dbReference type="Proteomes" id="UP000626109">
    <property type="component" value="Unassembled WGS sequence"/>
</dbReference>
<evidence type="ECO:0000313" key="5">
    <source>
        <dbReference type="Proteomes" id="UP000654075"/>
    </source>
</evidence>
<proteinExistence type="predicted"/>
<evidence type="ECO:0000313" key="3">
    <source>
        <dbReference type="EMBL" id="CAE8707028.1"/>
    </source>
</evidence>
<dbReference type="Gene3D" id="6.10.20.150">
    <property type="match status" value="1"/>
</dbReference>
<dbReference type="EMBL" id="CAJNNV010002351">
    <property type="protein sequence ID" value="CAE8587050.1"/>
    <property type="molecule type" value="Genomic_DNA"/>
</dbReference>
<reference evidence="3" key="1">
    <citation type="submission" date="2021-02" db="EMBL/GenBank/DDBJ databases">
        <authorList>
            <person name="Dougan E. K."/>
            <person name="Rhodes N."/>
            <person name="Thang M."/>
            <person name="Chan C."/>
        </authorList>
    </citation>
    <scope>NUCLEOTIDE SEQUENCE</scope>
</reference>
<evidence type="ECO:0000313" key="2">
    <source>
        <dbReference type="EMBL" id="CAE8587050.1"/>
    </source>
</evidence>
<sequence length="101" mass="10895">MLLCSETWCFDSVLVYFHILEYGGWCTKAPNVPLTFLAQKTEGFSGADLAELCQRAAKSAIRDAIAEEAGRKATTTTTTTIITKTTTTTTATATTTTCCWA</sequence>
<evidence type="ECO:0000313" key="4">
    <source>
        <dbReference type="Proteomes" id="UP000626109"/>
    </source>
</evidence>
<protein>
    <recommendedName>
        <fullName evidence="1">AAA ATPase AAA+ lid domain-containing protein</fullName>
    </recommendedName>
</protein>
<dbReference type="EMBL" id="CAJNNW010031306">
    <property type="protein sequence ID" value="CAE8707028.1"/>
    <property type="molecule type" value="Genomic_DNA"/>
</dbReference>
<evidence type="ECO:0000259" key="1">
    <source>
        <dbReference type="Pfam" id="PF17862"/>
    </source>
</evidence>
<gene>
    <name evidence="2" type="ORF">PGLA1383_LOCUS5892</name>
    <name evidence="3" type="ORF">PGLA2088_LOCUS34365</name>
</gene>
<feature type="domain" description="AAA ATPase AAA+ lid" evidence="1">
    <location>
        <begin position="33"/>
        <end position="66"/>
    </location>
</feature>
<comment type="caution">
    <text evidence="3">The sequence shown here is derived from an EMBL/GenBank/DDBJ whole genome shotgun (WGS) entry which is preliminary data.</text>
</comment>